<dbReference type="InterPro" id="IPR029033">
    <property type="entry name" value="His_PPase_superfam"/>
</dbReference>
<organism evidence="1 2">
    <name type="scientific">Halalkalibacter alkalisediminis</name>
    <dbReference type="NCBI Taxonomy" id="935616"/>
    <lineage>
        <taxon>Bacteria</taxon>
        <taxon>Bacillati</taxon>
        <taxon>Bacillota</taxon>
        <taxon>Bacilli</taxon>
        <taxon>Bacillales</taxon>
        <taxon>Bacillaceae</taxon>
        <taxon>Halalkalibacter</taxon>
    </lineage>
</organism>
<dbReference type="Gene3D" id="3.40.50.1240">
    <property type="entry name" value="Phosphoglycerate mutase-like"/>
    <property type="match status" value="1"/>
</dbReference>
<sequence length="194" mass="21320">MFNPLPWGIPQASTQPSLLDLLQGGGYILYARHAQANVGVDQPNLSYDHCLCQRNLSQYGRNQAVAYGQTIRRLRIPVMYPVMSSPFCRVSETAALAFGADYVQVDPFWVNIYNLSRNVSAAEQANILYNLHSVLETQPAPGSNKVIIAHSFPPWIGLGSIPDMGTVVVRPRGQGNGYEVVAYLSLEDLTRVGV</sequence>
<evidence type="ECO:0000313" key="1">
    <source>
        <dbReference type="EMBL" id="MFC0560197.1"/>
    </source>
</evidence>
<accession>A0ABV6NIT5</accession>
<dbReference type="CDD" id="cd07040">
    <property type="entry name" value="HP"/>
    <property type="match status" value="1"/>
</dbReference>
<dbReference type="EMBL" id="JBHLTR010000017">
    <property type="protein sequence ID" value="MFC0560197.1"/>
    <property type="molecule type" value="Genomic_DNA"/>
</dbReference>
<name>A0ABV6NIT5_9BACI</name>
<dbReference type="SUPFAM" id="SSF53254">
    <property type="entry name" value="Phosphoglycerate mutase-like"/>
    <property type="match status" value="1"/>
</dbReference>
<protein>
    <submittedName>
        <fullName evidence="1">Histidine phosphatase family protein</fullName>
    </submittedName>
</protein>
<keyword evidence="2" id="KW-1185">Reference proteome</keyword>
<reference evidence="1 2" key="1">
    <citation type="submission" date="2024-09" db="EMBL/GenBank/DDBJ databases">
        <authorList>
            <person name="Sun Q."/>
            <person name="Mori K."/>
        </authorList>
    </citation>
    <scope>NUCLEOTIDE SEQUENCE [LARGE SCALE GENOMIC DNA]</scope>
    <source>
        <strain evidence="1 2">NCAIM B.02301</strain>
    </source>
</reference>
<dbReference type="Proteomes" id="UP001589833">
    <property type="component" value="Unassembled WGS sequence"/>
</dbReference>
<dbReference type="RefSeq" id="WP_273840344.1">
    <property type="nucleotide sequence ID" value="NZ_JAQQWT010000002.1"/>
</dbReference>
<proteinExistence type="predicted"/>
<gene>
    <name evidence="1" type="ORF">ACFFH4_14240</name>
</gene>
<comment type="caution">
    <text evidence="1">The sequence shown here is derived from an EMBL/GenBank/DDBJ whole genome shotgun (WGS) entry which is preliminary data.</text>
</comment>
<evidence type="ECO:0000313" key="2">
    <source>
        <dbReference type="Proteomes" id="UP001589833"/>
    </source>
</evidence>